<sequence>MVKQTRHGWLMPFLAFSSRKRWANGFFWTIFPPGVNEVVAPDIPNQGFHPRGVDSYVVPSPIVSFPALDLDAITMCDYVNETPDVGWWTTVRVPNYQMCDARREFSTRKLGGIV</sequence>
<comment type="caution">
    <text evidence="1">The sequence shown here is derived from an EMBL/GenBank/DDBJ whole genome shotgun (WGS) entry which is preliminary data.</text>
</comment>
<organism evidence="1 2">
    <name type="scientific">Hypsibius exemplaris</name>
    <name type="common">Freshwater tardigrade</name>
    <dbReference type="NCBI Taxonomy" id="2072580"/>
    <lineage>
        <taxon>Eukaryota</taxon>
        <taxon>Metazoa</taxon>
        <taxon>Ecdysozoa</taxon>
        <taxon>Tardigrada</taxon>
        <taxon>Eutardigrada</taxon>
        <taxon>Parachela</taxon>
        <taxon>Hypsibioidea</taxon>
        <taxon>Hypsibiidae</taxon>
        <taxon>Hypsibius</taxon>
    </lineage>
</organism>
<reference evidence="2" key="1">
    <citation type="submission" date="2017-01" db="EMBL/GenBank/DDBJ databases">
        <title>Comparative genomics of anhydrobiosis in the tardigrade Hypsibius dujardini.</title>
        <authorList>
            <person name="Yoshida Y."/>
            <person name="Koutsovoulos G."/>
            <person name="Laetsch D."/>
            <person name="Stevens L."/>
            <person name="Kumar S."/>
            <person name="Horikawa D."/>
            <person name="Ishino K."/>
            <person name="Komine S."/>
            <person name="Tomita M."/>
            <person name="Blaxter M."/>
            <person name="Arakawa K."/>
        </authorList>
    </citation>
    <scope>NUCLEOTIDE SEQUENCE [LARGE SCALE GENOMIC DNA]</scope>
    <source>
        <strain evidence="2">Z151</strain>
    </source>
</reference>
<name>A0A1W0W9S2_HYPEX</name>
<dbReference type="Proteomes" id="UP000192578">
    <property type="component" value="Unassembled WGS sequence"/>
</dbReference>
<dbReference type="EMBL" id="MTYJ01000158">
    <property type="protein sequence ID" value="OQV11902.1"/>
    <property type="molecule type" value="Genomic_DNA"/>
</dbReference>
<evidence type="ECO:0000313" key="1">
    <source>
        <dbReference type="EMBL" id="OQV11902.1"/>
    </source>
</evidence>
<evidence type="ECO:0000313" key="2">
    <source>
        <dbReference type="Proteomes" id="UP000192578"/>
    </source>
</evidence>
<accession>A0A1W0W9S2</accession>
<dbReference type="AlphaFoldDB" id="A0A1W0W9S2"/>
<gene>
    <name evidence="1" type="ORF">BV898_13781</name>
</gene>
<keyword evidence="2" id="KW-1185">Reference proteome</keyword>
<protein>
    <submittedName>
        <fullName evidence="1">Uncharacterized protein</fullName>
    </submittedName>
</protein>
<proteinExistence type="predicted"/>